<reference evidence="1" key="1">
    <citation type="submission" date="2019-07" db="EMBL/GenBank/DDBJ databases">
        <title>Genomic Encyclopedia of Type Strains, Phase IV (KMG-IV): sequencing the most valuable type-strain genomes for metagenomic binning, comparative biology and taxonomic classification.</title>
        <authorList>
            <person name="Goeker M."/>
        </authorList>
    </citation>
    <scope>NUCLEOTIDE SEQUENCE</scope>
    <source>
        <strain evidence="1">DSM 44596</strain>
    </source>
</reference>
<dbReference type="EMBL" id="VNIQ01000005">
    <property type="protein sequence ID" value="TYQ03168.1"/>
    <property type="molecule type" value="Genomic_DNA"/>
</dbReference>
<name>A0A652YMS8_NOCGL</name>
<proteinExistence type="predicted"/>
<gene>
    <name evidence="1" type="ORF">FNL38_105318</name>
</gene>
<accession>A0A652YMS8</accession>
<organism evidence="1">
    <name type="scientific">Nocardia globerula</name>
    <dbReference type="NCBI Taxonomy" id="1818"/>
    <lineage>
        <taxon>Bacteria</taxon>
        <taxon>Bacillati</taxon>
        <taxon>Actinomycetota</taxon>
        <taxon>Actinomycetes</taxon>
        <taxon>Mycobacteriales</taxon>
        <taxon>Nocardiaceae</taxon>
        <taxon>Nocardia</taxon>
    </lineage>
</organism>
<comment type="caution">
    <text evidence="1">The sequence shown here is derived from an EMBL/GenBank/DDBJ whole genome shotgun (WGS) entry which is preliminary data.</text>
</comment>
<dbReference type="AlphaFoldDB" id="A0A652YMS8"/>
<evidence type="ECO:0000313" key="1">
    <source>
        <dbReference type="EMBL" id="TYQ03168.1"/>
    </source>
</evidence>
<sequence>MVATRKHSAGGSTPKARRARLHLVADLAEADDIARVASAVSADDELDEGAWGRAHPSRGT</sequence>
<protein>
    <submittedName>
        <fullName evidence="1">Uncharacterized protein</fullName>
    </submittedName>
</protein>